<feature type="domain" description="SAF" evidence="8">
    <location>
        <begin position="115"/>
        <end position="177"/>
    </location>
</feature>
<evidence type="ECO:0000256" key="2">
    <source>
        <dbReference type="ARBA" id="ARBA00010474"/>
    </source>
</evidence>
<dbReference type="EMBL" id="SACS01000017">
    <property type="protein sequence ID" value="RVU34542.1"/>
    <property type="molecule type" value="Genomic_DNA"/>
</dbReference>
<evidence type="ECO:0000256" key="7">
    <source>
        <dbReference type="RuleBase" id="RU362063"/>
    </source>
</evidence>
<comment type="subcellular location">
    <subcellularLocation>
        <location evidence="1 7">Periplasm</location>
    </subcellularLocation>
</comment>
<evidence type="ECO:0000256" key="6">
    <source>
        <dbReference type="ARBA" id="ARBA00025643"/>
    </source>
</evidence>
<evidence type="ECO:0000313" key="10">
    <source>
        <dbReference type="Proteomes" id="UP000283077"/>
    </source>
</evidence>
<protein>
    <recommendedName>
        <fullName evidence="3 7">Flagella basal body P-ring formation protein FlgA</fullName>
    </recommendedName>
</protein>
<dbReference type="NCBIfam" id="TIGR03170">
    <property type="entry name" value="flgA_cterm"/>
    <property type="match status" value="1"/>
</dbReference>
<dbReference type="Gene3D" id="2.30.30.760">
    <property type="match status" value="1"/>
</dbReference>
<evidence type="ECO:0000256" key="4">
    <source>
        <dbReference type="ARBA" id="ARBA00022729"/>
    </source>
</evidence>
<gene>
    <name evidence="9" type="primary">flgA</name>
    <name evidence="9" type="ORF">EOE67_14965</name>
</gene>
<dbReference type="InterPro" id="IPR017585">
    <property type="entry name" value="SAF_FlgA"/>
</dbReference>
<name>A0A437QJ18_9GAMM</name>
<dbReference type="CDD" id="cd11614">
    <property type="entry name" value="SAF_CpaB_FlgA_like"/>
    <property type="match status" value="1"/>
</dbReference>
<evidence type="ECO:0000256" key="5">
    <source>
        <dbReference type="ARBA" id="ARBA00022764"/>
    </source>
</evidence>
<dbReference type="GO" id="GO:0044780">
    <property type="term" value="P:bacterial-type flagellum assembly"/>
    <property type="evidence" value="ECO:0007669"/>
    <property type="project" value="InterPro"/>
</dbReference>
<keyword evidence="9" id="KW-0966">Cell projection</keyword>
<keyword evidence="4 7" id="KW-0732">Signal</keyword>
<keyword evidence="10" id="KW-1185">Reference proteome</keyword>
<dbReference type="PANTHER" id="PTHR36307">
    <property type="entry name" value="FLAGELLA BASAL BODY P-RING FORMATION PROTEIN FLGA"/>
    <property type="match status" value="1"/>
</dbReference>
<keyword evidence="9" id="KW-0282">Flagellum</keyword>
<accession>A0A437QJ18</accession>
<sequence>MKMYDKFLPKICHLQALCAGLSLLSWGVSATSYSMLDLTTHTTNWLEQQVPDQSVNKLKIQVYPLDSRLSDKNCEQSLQMSLVNVQLQRQNTVRIQCPDTGGWQLFVSAKVSQLVNAVAVTRQLAAGSYLSNDLLVQTETELLQSRGALVNDAQFIVGARTKKALNPGQIITKNDLCLVCKGDVVTIAGVSNGLSVTTQATALQDGTFGDDVKVQNLQSKRVVTAQITAVKRVEIKL</sequence>
<dbReference type="PANTHER" id="PTHR36307:SF1">
    <property type="entry name" value="FLAGELLA BASAL BODY P-RING FORMATION PROTEIN FLGA"/>
    <property type="match status" value="1"/>
</dbReference>
<reference evidence="9 10" key="1">
    <citation type="submission" date="2019-01" db="EMBL/GenBank/DDBJ databases">
        <authorList>
            <person name="Chen W.-M."/>
        </authorList>
    </citation>
    <scope>NUCLEOTIDE SEQUENCE [LARGE SCALE GENOMIC DNA]</scope>
    <source>
        <strain evidence="9 10">KYPC3</strain>
    </source>
</reference>
<comment type="caution">
    <text evidence="9">The sequence shown here is derived from an EMBL/GenBank/DDBJ whole genome shotgun (WGS) entry which is preliminary data.</text>
</comment>
<proteinExistence type="inferred from homology"/>
<dbReference type="AlphaFoldDB" id="A0A437QJ18"/>
<feature type="signal peptide" evidence="7">
    <location>
        <begin position="1"/>
        <end position="30"/>
    </location>
</feature>
<dbReference type="Pfam" id="PF17656">
    <property type="entry name" value="ChapFlgA_N"/>
    <property type="match status" value="1"/>
</dbReference>
<dbReference type="Pfam" id="PF13144">
    <property type="entry name" value="ChapFlgA"/>
    <property type="match status" value="1"/>
</dbReference>
<dbReference type="Gene3D" id="3.90.1210.10">
    <property type="entry name" value="Antifreeze-like/N-acetylneuraminic acid synthase C-terminal domain"/>
    <property type="match status" value="1"/>
</dbReference>
<evidence type="ECO:0000256" key="1">
    <source>
        <dbReference type="ARBA" id="ARBA00004418"/>
    </source>
</evidence>
<dbReference type="InterPro" id="IPR041231">
    <property type="entry name" value="FlgA_N"/>
</dbReference>
<dbReference type="InterPro" id="IPR039246">
    <property type="entry name" value="Flagellar_FlgA"/>
</dbReference>
<evidence type="ECO:0000256" key="3">
    <source>
        <dbReference type="ARBA" id="ARBA00014754"/>
    </source>
</evidence>
<feature type="chain" id="PRO_5018813260" description="Flagella basal body P-ring formation protein FlgA" evidence="7">
    <location>
        <begin position="31"/>
        <end position="237"/>
    </location>
</feature>
<evidence type="ECO:0000313" key="9">
    <source>
        <dbReference type="EMBL" id="RVU34542.1"/>
    </source>
</evidence>
<dbReference type="SMART" id="SM00858">
    <property type="entry name" value="SAF"/>
    <property type="match status" value="1"/>
</dbReference>
<comment type="similarity">
    <text evidence="2 7">Belongs to the FlgA family.</text>
</comment>
<keyword evidence="5 7" id="KW-0574">Periplasm</keyword>
<comment type="function">
    <text evidence="6 7">Involved in the assembly process of the P-ring formation. It may associate with FlgF on the rod constituting a structure essential for the P-ring assembly or may act as a modulator protein for the P-ring assembly.</text>
</comment>
<dbReference type="Proteomes" id="UP000283077">
    <property type="component" value="Unassembled WGS sequence"/>
</dbReference>
<dbReference type="RefSeq" id="WP_127700140.1">
    <property type="nucleotide sequence ID" value="NZ_SACS01000017.1"/>
</dbReference>
<dbReference type="OrthoDB" id="1669037at2"/>
<keyword evidence="9" id="KW-0969">Cilium</keyword>
<dbReference type="GO" id="GO:0042597">
    <property type="term" value="C:periplasmic space"/>
    <property type="evidence" value="ECO:0007669"/>
    <property type="project" value="UniProtKB-SubCell"/>
</dbReference>
<organism evidence="9 10">
    <name type="scientific">Rheinheimera riviphila</name>
    <dbReference type="NCBI Taxonomy" id="1834037"/>
    <lineage>
        <taxon>Bacteria</taxon>
        <taxon>Pseudomonadati</taxon>
        <taxon>Pseudomonadota</taxon>
        <taxon>Gammaproteobacteria</taxon>
        <taxon>Chromatiales</taxon>
        <taxon>Chromatiaceae</taxon>
        <taxon>Rheinheimera</taxon>
    </lineage>
</organism>
<dbReference type="InterPro" id="IPR013974">
    <property type="entry name" value="SAF"/>
</dbReference>
<keyword evidence="7" id="KW-1005">Bacterial flagellum biogenesis</keyword>
<evidence type="ECO:0000259" key="8">
    <source>
        <dbReference type="SMART" id="SM00858"/>
    </source>
</evidence>